<feature type="transmembrane region" description="Helical" evidence="6">
    <location>
        <begin position="179"/>
        <end position="198"/>
    </location>
</feature>
<evidence type="ECO:0000256" key="3">
    <source>
        <dbReference type="ARBA" id="ARBA00022692"/>
    </source>
</evidence>
<evidence type="ECO:0000313" key="8">
    <source>
        <dbReference type="Proteomes" id="UP000030645"/>
    </source>
</evidence>
<feature type="transmembrane region" description="Helical" evidence="6">
    <location>
        <begin position="316"/>
        <end position="336"/>
    </location>
</feature>
<keyword evidence="8" id="KW-1185">Reference proteome</keyword>
<dbReference type="InterPro" id="IPR000109">
    <property type="entry name" value="POT_fam"/>
</dbReference>
<feature type="transmembrane region" description="Helical" evidence="6">
    <location>
        <begin position="89"/>
        <end position="109"/>
    </location>
</feature>
<sequence>MRKLIHLRTLRLPREDGKPCHLSWVRNETFEKLGTIATLSNLLVYLTTVFNTKSITAAKIMTIFIGTTQVATLVGAFHCDTYFGRYKTLIFGTIASLMGLLVIGLTAIIKEMHPSHCGTEHSYTCKGPTAGQMAFLLTGFGLLVVGAGRIRPCNLAFGADQFNPKTESGKKGINSFFNWYYFTFTFANVVSSTLIVYVQSNISWSLGLSIPPILMFISIVLFLMGSKMFVKVKATGSPLASVAQIIVVSIKKGRLKLPEQPWISLYNYMPPKSINSHLTYTDQFRFLNKAAIMTPHSPSDPWRLCSVQQVEEAKCLLRVVPICLAAVVYQVALVHQDTYVVFQALQSDRRLGSNNFEIPAASYSVFSVLSLTIFIPIYDRIIVPSLQRLSRKEGGITLLQRIGIGIFISILTSTTKESPSGNWLPEDLNNGRLDCFYYMVAGLGAFDFVYFLVCVGTGTKVRWKMPLKPKTDSEKPAYRP</sequence>
<evidence type="ECO:0000313" key="7">
    <source>
        <dbReference type="EMBL" id="EXC34214.1"/>
    </source>
</evidence>
<dbReference type="InterPro" id="IPR036259">
    <property type="entry name" value="MFS_trans_sf"/>
</dbReference>
<protein>
    <submittedName>
        <fullName evidence="7">Putative peptide/nitrate transporter</fullName>
    </submittedName>
</protein>
<feature type="transmembrane region" description="Helical" evidence="6">
    <location>
        <begin position="56"/>
        <end position="77"/>
    </location>
</feature>
<dbReference type="Pfam" id="PF00854">
    <property type="entry name" value="PTR2"/>
    <property type="match status" value="1"/>
</dbReference>
<dbReference type="PANTHER" id="PTHR11654">
    <property type="entry name" value="OLIGOPEPTIDE TRANSPORTER-RELATED"/>
    <property type="match status" value="1"/>
</dbReference>
<dbReference type="EMBL" id="KE346348">
    <property type="protein sequence ID" value="EXC34214.1"/>
    <property type="molecule type" value="Genomic_DNA"/>
</dbReference>
<dbReference type="eggNOG" id="KOG1237">
    <property type="taxonomic scope" value="Eukaryota"/>
</dbReference>
<reference evidence="8" key="1">
    <citation type="submission" date="2013-01" db="EMBL/GenBank/DDBJ databases">
        <title>Draft Genome Sequence of a Mulberry Tree, Morus notabilis C.K. Schneid.</title>
        <authorList>
            <person name="He N."/>
            <person name="Zhao S."/>
        </authorList>
    </citation>
    <scope>NUCLEOTIDE SEQUENCE</scope>
</reference>
<feature type="transmembrane region" description="Helical" evidence="6">
    <location>
        <begin position="398"/>
        <end position="416"/>
    </location>
</feature>
<organism evidence="7 8">
    <name type="scientific">Morus notabilis</name>
    <dbReference type="NCBI Taxonomy" id="981085"/>
    <lineage>
        <taxon>Eukaryota</taxon>
        <taxon>Viridiplantae</taxon>
        <taxon>Streptophyta</taxon>
        <taxon>Embryophyta</taxon>
        <taxon>Tracheophyta</taxon>
        <taxon>Spermatophyta</taxon>
        <taxon>Magnoliopsida</taxon>
        <taxon>eudicotyledons</taxon>
        <taxon>Gunneridae</taxon>
        <taxon>Pentapetalae</taxon>
        <taxon>rosids</taxon>
        <taxon>fabids</taxon>
        <taxon>Rosales</taxon>
        <taxon>Moraceae</taxon>
        <taxon>Moreae</taxon>
        <taxon>Morus</taxon>
    </lineage>
</organism>
<evidence type="ECO:0000256" key="5">
    <source>
        <dbReference type="ARBA" id="ARBA00023136"/>
    </source>
</evidence>
<dbReference type="AlphaFoldDB" id="W9SB98"/>
<feature type="transmembrane region" description="Helical" evidence="6">
    <location>
        <begin position="356"/>
        <end position="378"/>
    </location>
</feature>
<feature type="transmembrane region" description="Helical" evidence="6">
    <location>
        <begin position="33"/>
        <end position="50"/>
    </location>
</feature>
<dbReference type="GO" id="GO:0016020">
    <property type="term" value="C:membrane"/>
    <property type="evidence" value="ECO:0007669"/>
    <property type="project" value="UniProtKB-SubCell"/>
</dbReference>
<feature type="transmembrane region" description="Helical" evidence="6">
    <location>
        <begin position="129"/>
        <end position="148"/>
    </location>
</feature>
<accession>W9SB98</accession>
<comment type="similarity">
    <text evidence="2">Belongs to the major facilitator superfamily. Proton-dependent oligopeptide transporter (POT/PTR) (TC 2.A.17) family.</text>
</comment>
<feature type="transmembrane region" description="Helical" evidence="6">
    <location>
        <begin position="436"/>
        <end position="458"/>
    </location>
</feature>
<dbReference type="GO" id="GO:0022857">
    <property type="term" value="F:transmembrane transporter activity"/>
    <property type="evidence" value="ECO:0007669"/>
    <property type="project" value="InterPro"/>
</dbReference>
<feature type="transmembrane region" description="Helical" evidence="6">
    <location>
        <begin position="204"/>
        <end position="224"/>
    </location>
</feature>
<gene>
    <name evidence="7" type="ORF">L484_010084</name>
</gene>
<dbReference type="Proteomes" id="UP000030645">
    <property type="component" value="Unassembled WGS sequence"/>
</dbReference>
<keyword evidence="4 6" id="KW-1133">Transmembrane helix</keyword>
<name>W9SB98_9ROSA</name>
<dbReference type="SUPFAM" id="SSF103473">
    <property type="entry name" value="MFS general substrate transporter"/>
    <property type="match status" value="1"/>
</dbReference>
<proteinExistence type="inferred from homology"/>
<keyword evidence="3 6" id="KW-0812">Transmembrane</keyword>
<comment type="subcellular location">
    <subcellularLocation>
        <location evidence="1">Membrane</location>
        <topology evidence="1">Multi-pass membrane protein</topology>
    </subcellularLocation>
</comment>
<dbReference type="STRING" id="981085.W9SB98"/>
<evidence type="ECO:0000256" key="4">
    <source>
        <dbReference type="ARBA" id="ARBA00022989"/>
    </source>
</evidence>
<evidence type="ECO:0000256" key="2">
    <source>
        <dbReference type="ARBA" id="ARBA00005982"/>
    </source>
</evidence>
<evidence type="ECO:0000256" key="6">
    <source>
        <dbReference type="SAM" id="Phobius"/>
    </source>
</evidence>
<keyword evidence="5 6" id="KW-0472">Membrane</keyword>
<evidence type="ECO:0000256" key="1">
    <source>
        <dbReference type="ARBA" id="ARBA00004141"/>
    </source>
</evidence>
<dbReference type="Gene3D" id="1.20.1250.20">
    <property type="entry name" value="MFS general substrate transporter like domains"/>
    <property type="match status" value="2"/>
</dbReference>